<name>A0AA39NRC2_ARMTA</name>
<evidence type="ECO:0000313" key="1">
    <source>
        <dbReference type="EMBL" id="KAK0470432.1"/>
    </source>
</evidence>
<comment type="caution">
    <text evidence="1">The sequence shown here is derived from an EMBL/GenBank/DDBJ whole genome shotgun (WGS) entry which is preliminary data.</text>
</comment>
<accession>A0AA39NRC2</accession>
<dbReference type="RefSeq" id="XP_060340225.1">
    <property type="nucleotide sequence ID" value="XM_060478954.1"/>
</dbReference>
<dbReference type="EMBL" id="JAUEPS010000001">
    <property type="protein sequence ID" value="KAK0470432.1"/>
    <property type="molecule type" value="Genomic_DNA"/>
</dbReference>
<organism evidence="1 2">
    <name type="scientific">Armillaria tabescens</name>
    <name type="common">Ringless honey mushroom</name>
    <name type="synonym">Agaricus tabescens</name>
    <dbReference type="NCBI Taxonomy" id="1929756"/>
    <lineage>
        <taxon>Eukaryota</taxon>
        <taxon>Fungi</taxon>
        <taxon>Dikarya</taxon>
        <taxon>Basidiomycota</taxon>
        <taxon>Agaricomycotina</taxon>
        <taxon>Agaricomycetes</taxon>
        <taxon>Agaricomycetidae</taxon>
        <taxon>Agaricales</taxon>
        <taxon>Marasmiineae</taxon>
        <taxon>Physalacriaceae</taxon>
        <taxon>Desarmillaria</taxon>
    </lineage>
</organism>
<proteinExistence type="predicted"/>
<evidence type="ECO:0000313" key="2">
    <source>
        <dbReference type="Proteomes" id="UP001175211"/>
    </source>
</evidence>
<dbReference type="AlphaFoldDB" id="A0AA39NRC2"/>
<sequence>MASDLPHLEELKFDFHIAFSMPCIIPAIGRSRTTLTSISMSTIHLFRLDTNAFIAAMHSCHNLRTIEIKEEPEIIVVGLHAMPEPLSDVETDGAVAVLRSFTPSYDGAVPCPHLETFKLEIHCYPCVESNLIASRKSQLANAALLMIQNRRTVDSTVKQVQIGVIYRDGWPVNLIEEYGSLSSVLTDHGPVTNADLRNWKASGLSFEFRWHRTLYTY</sequence>
<dbReference type="Proteomes" id="UP001175211">
    <property type="component" value="Unassembled WGS sequence"/>
</dbReference>
<dbReference type="GeneID" id="85362502"/>
<reference evidence="1" key="1">
    <citation type="submission" date="2023-06" db="EMBL/GenBank/DDBJ databases">
        <authorList>
            <consortium name="Lawrence Berkeley National Laboratory"/>
            <person name="Ahrendt S."/>
            <person name="Sahu N."/>
            <person name="Indic B."/>
            <person name="Wong-Bajracharya J."/>
            <person name="Merenyi Z."/>
            <person name="Ke H.-M."/>
            <person name="Monk M."/>
            <person name="Kocsube S."/>
            <person name="Drula E."/>
            <person name="Lipzen A."/>
            <person name="Balint B."/>
            <person name="Henrissat B."/>
            <person name="Andreopoulos B."/>
            <person name="Martin F.M."/>
            <person name="Harder C.B."/>
            <person name="Rigling D."/>
            <person name="Ford K.L."/>
            <person name="Foster G.D."/>
            <person name="Pangilinan J."/>
            <person name="Papanicolaou A."/>
            <person name="Barry K."/>
            <person name="LaButti K."/>
            <person name="Viragh M."/>
            <person name="Koriabine M."/>
            <person name="Yan M."/>
            <person name="Riley R."/>
            <person name="Champramary S."/>
            <person name="Plett K.L."/>
            <person name="Tsai I.J."/>
            <person name="Slot J."/>
            <person name="Sipos G."/>
            <person name="Plett J."/>
            <person name="Nagy L.G."/>
            <person name="Grigoriev I.V."/>
        </authorList>
    </citation>
    <scope>NUCLEOTIDE SEQUENCE</scope>
    <source>
        <strain evidence="1">CCBAS 213</strain>
    </source>
</reference>
<keyword evidence="2" id="KW-1185">Reference proteome</keyword>
<gene>
    <name evidence="1" type="ORF">EV420DRAFT_1664209</name>
</gene>
<protein>
    <submittedName>
        <fullName evidence="1">Uncharacterized protein</fullName>
    </submittedName>
</protein>